<feature type="region of interest" description="Disordered" evidence="1">
    <location>
        <begin position="1"/>
        <end position="23"/>
    </location>
</feature>
<accession>A0A662YY50</accession>
<gene>
    <name evidence="2" type="ORF">EOD39_6407</name>
</gene>
<dbReference type="Proteomes" id="UP000289886">
    <property type="component" value="Unassembled WGS sequence"/>
</dbReference>
<organism evidence="2 3">
    <name type="scientific">Acipenser ruthenus</name>
    <name type="common">Sterlet sturgeon</name>
    <dbReference type="NCBI Taxonomy" id="7906"/>
    <lineage>
        <taxon>Eukaryota</taxon>
        <taxon>Metazoa</taxon>
        <taxon>Chordata</taxon>
        <taxon>Craniata</taxon>
        <taxon>Vertebrata</taxon>
        <taxon>Euteleostomi</taxon>
        <taxon>Actinopterygii</taxon>
        <taxon>Chondrostei</taxon>
        <taxon>Acipenseriformes</taxon>
        <taxon>Acipenseridae</taxon>
        <taxon>Acipenser</taxon>
    </lineage>
</organism>
<protein>
    <submittedName>
        <fullName evidence="2">Vacuolar protein sorting-associated protein 13B</fullName>
    </submittedName>
</protein>
<reference evidence="2 3" key="1">
    <citation type="submission" date="2019-01" db="EMBL/GenBank/DDBJ databases">
        <title>Draft Genome and Complete Hox-Cluster Characterization of the Sterlet Sturgeon (Acipenser ruthenus).</title>
        <authorList>
            <person name="Wei Q."/>
        </authorList>
    </citation>
    <scope>NUCLEOTIDE SEQUENCE [LARGE SCALE GENOMIC DNA]</scope>
    <source>
        <strain evidence="2">WHYD16114868_AA</strain>
        <tissue evidence="2">Blood</tissue>
    </source>
</reference>
<dbReference type="AlphaFoldDB" id="A0A662YY50"/>
<dbReference type="EMBL" id="SCEB01000038">
    <property type="protein sequence ID" value="RXN01538.1"/>
    <property type="molecule type" value="Genomic_DNA"/>
</dbReference>
<sequence>MPDSAMFSLSPAGSQTSSQPSSVPCWDLLTDTSRSDVEAPLPSKQVLLSFSPGAGADSVGGQSCWSLPAGIRQDFPRQSVAVPIQPCSESGFCTRAIVLAYEEHLGVTYMTLTEDPCPHMIINSNCPVPLVMKENIKVLLCQEQKADTLQWSPDSNPVVSIRDLEEYKHSCFLQLCLSLSETRDSGFGVDQVSFEIKPARLYVEDTFVYYIKTLFHTYIPDRALGNNPVRTISSLGALVLPEQVEQSIQALVNPVKLQKLTIQLVNLLVSIHASLKLYIASDHTPLSFSLFERGLIYTTARQLMHALAMHYAAGALFWAGWVVGSLEILGSPTNLVRSKGNSIADFFRLPYEGLTCGPGDFVSGVSRGATSFVKQISKGTFLFPALSALEMLLAYHEGTHAEYCVHLATSLAKNMDQLSLDEEHYHWQEEWRRQLPESLGDGLHQGLSRLGINLLGQCSQASSLVKGISVERAADFMTQLCILHGAGLCQFPKHLYLPNKLQAAQAPKSHIKYIWKILQSRRSPEMCMAMDVTIVSGSEREHKGCLLLTSEVLFVVSLSEDKQQQFPVTEIKCAQDTAQDNLLKVILNQQRVPCELEVRIGVDLQVPQVFCHRSRERVT</sequence>
<name>A0A662YY50_ACIRT</name>
<feature type="compositionally biased region" description="Polar residues" evidence="1">
    <location>
        <begin position="11"/>
        <end position="22"/>
    </location>
</feature>
<proteinExistence type="predicted"/>
<evidence type="ECO:0000256" key="1">
    <source>
        <dbReference type="SAM" id="MobiDB-lite"/>
    </source>
</evidence>
<dbReference type="PANTHER" id="PTHR12517">
    <property type="entry name" value="VACUOLAR PROTEIN SORTING-ASSOCIATED PROTEIN 13B"/>
    <property type="match status" value="1"/>
</dbReference>
<keyword evidence="3" id="KW-1185">Reference proteome</keyword>
<comment type="caution">
    <text evidence="2">The sequence shown here is derived from an EMBL/GenBank/DDBJ whole genome shotgun (WGS) entry which is preliminary data.</text>
</comment>
<dbReference type="InterPro" id="IPR039782">
    <property type="entry name" value="VPS13B"/>
</dbReference>
<evidence type="ECO:0000313" key="3">
    <source>
        <dbReference type="Proteomes" id="UP000289886"/>
    </source>
</evidence>
<evidence type="ECO:0000313" key="2">
    <source>
        <dbReference type="EMBL" id="RXN01538.1"/>
    </source>
</evidence>
<dbReference type="PANTHER" id="PTHR12517:SF0">
    <property type="entry name" value="INTERMEMBRANE LIPID TRANSFER PROTEIN VPS13B"/>
    <property type="match status" value="1"/>
</dbReference>